<keyword evidence="1" id="KW-0812">Transmembrane</keyword>
<reference evidence="2 3" key="1">
    <citation type="submission" date="2018-06" db="EMBL/GenBank/DDBJ databases">
        <authorList>
            <consortium name="Pathogen Informatics"/>
            <person name="Doyle S."/>
        </authorList>
    </citation>
    <scope>NUCLEOTIDE SEQUENCE [LARGE SCALE GENOMIC DNA]</scope>
    <source>
        <strain evidence="2 3">NCTC12722</strain>
    </source>
</reference>
<keyword evidence="1" id="KW-0472">Membrane</keyword>
<accession>A0A380WBL7</accession>
<keyword evidence="1" id="KW-1133">Transmembrane helix</keyword>
<evidence type="ECO:0000313" key="2">
    <source>
        <dbReference type="EMBL" id="SUU86206.1"/>
    </source>
</evidence>
<protein>
    <submittedName>
        <fullName evidence="2">Uncharacterized protein</fullName>
    </submittedName>
</protein>
<dbReference type="EMBL" id="UIGB01000001">
    <property type="protein sequence ID" value="SUU86206.1"/>
    <property type="molecule type" value="Genomic_DNA"/>
</dbReference>
<proteinExistence type="predicted"/>
<gene>
    <name evidence="2" type="ORF">NCTC12722_03430</name>
</gene>
<sequence>MSTPSRRAPCRGQIVKIIKPDTAEPIPLPSSKQNLAIILIRFVLFLAIAVVVLSLAYIK</sequence>
<feature type="transmembrane region" description="Helical" evidence="1">
    <location>
        <begin position="35"/>
        <end position="58"/>
    </location>
</feature>
<dbReference type="Proteomes" id="UP000254343">
    <property type="component" value="Unassembled WGS sequence"/>
</dbReference>
<name>A0A380WBL7_AFIFE</name>
<dbReference type="AlphaFoldDB" id="A0A380WBL7"/>
<evidence type="ECO:0000313" key="3">
    <source>
        <dbReference type="Proteomes" id="UP000254343"/>
    </source>
</evidence>
<evidence type="ECO:0000256" key="1">
    <source>
        <dbReference type="SAM" id="Phobius"/>
    </source>
</evidence>
<organism evidence="2 3">
    <name type="scientific">Afipia felis</name>
    <name type="common">Cat scratch disease bacillus</name>
    <dbReference type="NCBI Taxonomy" id="1035"/>
    <lineage>
        <taxon>Bacteria</taxon>
        <taxon>Pseudomonadati</taxon>
        <taxon>Pseudomonadota</taxon>
        <taxon>Alphaproteobacteria</taxon>
        <taxon>Hyphomicrobiales</taxon>
        <taxon>Nitrobacteraceae</taxon>
        <taxon>Afipia</taxon>
    </lineage>
</organism>